<evidence type="ECO:0000313" key="2">
    <source>
        <dbReference type="EMBL" id="KAF2220705.1"/>
    </source>
</evidence>
<feature type="compositionally biased region" description="Polar residues" evidence="1">
    <location>
        <begin position="247"/>
        <end position="259"/>
    </location>
</feature>
<feature type="region of interest" description="Disordered" evidence="1">
    <location>
        <begin position="882"/>
        <end position="901"/>
    </location>
</feature>
<feature type="compositionally biased region" description="Basic and acidic residues" evidence="1">
    <location>
        <begin position="800"/>
        <end position="809"/>
    </location>
</feature>
<dbReference type="Gene3D" id="2.40.50.140">
    <property type="entry name" value="Nucleic acid-binding proteins"/>
    <property type="match status" value="1"/>
</dbReference>
<feature type="region of interest" description="Disordered" evidence="1">
    <location>
        <begin position="611"/>
        <end position="630"/>
    </location>
</feature>
<feature type="compositionally biased region" description="Basic and acidic residues" evidence="1">
    <location>
        <begin position="491"/>
        <end position="500"/>
    </location>
</feature>
<dbReference type="SUPFAM" id="SSF50249">
    <property type="entry name" value="Nucleic acid-binding proteins"/>
    <property type="match status" value="1"/>
</dbReference>
<feature type="compositionally biased region" description="Basic and acidic residues" evidence="1">
    <location>
        <begin position="1021"/>
        <end position="1035"/>
    </location>
</feature>
<feature type="region of interest" description="Disordered" evidence="1">
    <location>
        <begin position="663"/>
        <end position="682"/>
    </location>
</feature>
<feature type="region of interest" description="Disordered" evidence="1">
    <location>
        <begin position="136"/>
        <end position="167"/>
    </location>
</feature>
<feature type="compositionally biased region" description="Basic residues" evidence="1">
    <location>
        <begin position="616"/>
        <end position="627"/>
    </location>
</feature>
<evidence type="ECO:0000256" key="1">
    <source>
        <dbReference type="SAM" id="MobiDB-lite"/>
    </source>
</evidence>
<dbReference type="OrthoDB" id="5363079at2759"/>
<feature type="region of interest" description="Disordered" evidence="1">
    <location>
        <begin position="843"/>
        <end position="868"/>
    </location>
</feature>
<feature type="compositionally biased region" description="Pro residues" evidence="1">
    <location>
        <begin position="377"/>
        <end position="388"/>
    </location>
</feature>
<dbReference type="EMBL" id="ML992512">
    <property type="protein sequence ID" value="KAF2220705.1"/>
    <property type="molecule type" value="Genomic_DNA"/>
</dbReference>
<organism evidence="2 3">
    <name type="scientific">Elsinoe ampelina</name>
    <dbReference type="NCBI Taxonomy" id="302913"/>
    <lineage>
        <taxon>Eukaryota</taxon>
        <taxon>Fungi</taxon>
        <taxon>Dikarya</taxon>
        <taxon>Ascomycota</taxon>
        <taxon>Pezizomycotina</taxon>
        <taxon>Dothideomycetes</taxon>
        <taxon>Dothideomycetidae</taxon>
        <taxon>Myriangiales</taxon>
        <taxon>Elsinoaceae</taxon>
        <taxon>Elsinoe</taxon>
    </lineage>
</organism>
<feature type="region of interest" description="Disordered" evidence="1">
    <location>
        <begin position="463"/>
        <end position="531"/>
    </location>
</feature>
<feature type="compositionally biased region" description="Polar residues" evidence="1">
    <location>
        <begin position="1197"/>
        <end position="1207"/>
    </location>
</feature>
<feature type="region of interest" description="Disordered" evidence="1">
    <location>
        <begin position="1160"/>
        <end position="1207"/>
    </location>
</feature>
<feature type="region of interest" description="Disordered" evidence="1">
    <location>
        <begin position="1269"/>
        <end position="1294"/>
    </location>
</feature>
<name>A0A6A6G4L3_9PEZI</name>
<evidence type="ECO:0008006" key="4">
    <source>
        <dbReference type="Google" id="ProtNLM"/>
    </source>
</evidence>
<accession>A0A6A6G4L3</accession>
<gene>
    <name evidence="2" type="ORF">BDZ85DRAFT_284428</name>
</gene>
<feature type="compositionally biased region" description="Basic and acidic residues" evidence="1">
    <location>
        <begin position="751"/>
        <end position="760"/>
    </location>
</feature>
<dbReference type="InterPro" id="IPR012340">
    <property type="entry name" value="NA-bd_OB-fold"/>
</dbReference>
<evidence type="ECO:0000313" key="3">
    <source>
        <dbReference type="Proteomes" id="UP000799538"/>
    </source>
</evidence>
<keyword evidence="3" id="KW-1185">Reference proteome</keyword>
<feature type="compositionally biased region" description="Polar residues" evidence="1">
    <location>
        <begin position="507"/>
        <end position="517"/>
    </location>
</feature>
<feature type="compositionally biased region" description="Low complexity" evidence="1">
    <location>
        <begin position="1038"/>
        <end position="1051"/>
    </location>
</feature>
<reference evidence="3" key="1">
    <citation type="journal article" date="2020" name="Stud. Mycol.">
        <title>101 Dothideomycetes genomes: A test case for predicting lifestyles and emergence of pathogens.</title>
        <authorList>
            <person name="Haridas S."/>
            <person name="Albert R."/>
            <person name="Binder M."/>
            <person name="Bloem J."/>
            <person name="LaButti K."/>
            <person name="Salamov A."/>
            <person name="Andreopoulos B."/>
            <person name="Baker S."/>
            <person name="Barry K."/>
            <person name="Bills G."/>
            <person name="Bluhm B."/>
            <person name="Cannon C."/>
            <person name="Castanera R."/>
            <person name="Culley D."/>
            <person name="Daum C."/>
            <person name="Ezra D."/>
            <person name="Gonzalez J."/>
            <person name="Henrissat B."/>
            <person name="Kuo A."/>
            <person name="Liang C."/>
            <person name="Lipzen A."/>
            <person name="Lutzoni F."/>
            <person name="Magnuson J."/>
            <person name="Mondo S."/>
            <person name="Nolan M."/>
            <person name="Ohm R."/>
            <person name="Pangilinan J."/>
            <person name="Park H.-J."/>
            <person name="Ramirez L."/>
            <person name="Alfaro M."/>
            <person name="Sun H."/>
            <person name="Tritt A."/>
            <person name="Yoshinaga Y."/>
            <person name="Zwiers L.-H."/>
            <person name="Turgeon B."/>
            <person name="Goodwin S."/>
            <person name="Spatafora J."/>
            <person name="Crous P."/>
            <person name="Grigoriev I."/>
        </authorList>
    </citation>
    <scope>NUCLEOTIDE SEQUENCE [LARGE SCALE GENOMIC DNA]</scope>
    <source>
        <strain evidence="3">CECT 20119</strain>
    </source>
</reference>
<feature type="compositionally biased region" description="Acidic residues" evidence="1">
    <location>
        <begin position="471"/>
        <end position="482"/>
    </location>
</feature>
<feature type="region of interest" description="Disordered" evidence="1">
    <location>
        <begin position="950"/>
        <end position="996"/>
    </location>
</feature>
<dbReference type="Proteomes" id="UP000799538">
    <property type="component" value="Unassembled WGS sequence"/>
</dbReference>
<feature type="compositionally biased region" description="Acidic residues" evidence="1">
    <location>
        <begin position="310"/>
        <end position="319"/>
    </location>
</feature>
<feature type="region of interest" description="Disordered" evidence="1">
    <location>
        <begin position="690"/>
        <end position="831"/>
    </location>
</feature>
<proteinExistence type="predicted"/>
<feature type="region of interest" description="Disordered" evidence="1">
    <location>
        <begin position="1010"/>
        <end position="1070"/>
    </location>
</feature>
<sequence>MSNDVPIASLQPFESTIVGQTIKAEISLVWPYSSSHESAALLLVDTDFRKRYDRGQVRVVFHGPAAKALAKARLGIGDVLRIDLAKAAWRNRDERAATLTPGKAVEAELLFERSLKATVLEDASGAVDGRVIEVEHLTPQDSPRRRQQREPVTPRQRNGVAGALGLRTPFGGGYASPAFMKRLRLSQEHFLDSPGLSNSQESFGNDSASKRRRISYKNVTEWRFAGGSPTRDIRSAPEGDEEELLTLGNTTQRIPTSPNRDTRVESLKPDLTTTPSPRTSGHGVELSFPHGQKAQAPIAIPSDSESHNESEDDNDDDSEGSIAQGHTQSRSHRGIQMAPPPLPRLQMPSTTILSRQEETKEPSTPELRPVSGVNLPLPSPFPQTPLDPSPTKSGIGFTEGLPIHDRADTNPIIEHSGYFDRSMNDSQHTLREDSSKTSVNVSETVPLADAINDAELIQGHIEGHASPSEGSEADVSSEEDDDTARIPTSQRVEDSEDGKASPESPPISDNTRNTTTVPAIPDQGIDIIDSDRYPLDDSVDVLSGISEPSDDEEHGLEETRLAGSIVDPDDATIDLTEFGTINLSEGQEADQYAEETGTSVLDRHPFGLDGSSLSHLSRRTSLPRRSRGVVEDAESVANGHLSQDEDAAFAALDEALHTSTGRLIQEDQMPMAPLSSNIAPGRAQSIEPPVLHEMPIDEPVGPDSAEHGSPEASKVVSGEQVIKSRSIEQTIAPESEWPDDRKAGSVPDNTPPDHRLSLKELKKRIMQRAAKAEEDAATRKPVRLRSPSIEVVDLTEADNGLERVRHKSTEAAPKPSHPGPGPRDRASYSPVQTALDLLQIPARPESVPDSVESPVTTLAPDSSPLRRGMHEDVEYPRLVLADDDHSIQPSQELGGTQYKAPRVVSRPLTQLSRIAEDDDKQDADEEDFDEKLLAELEADRTAEDELVKAHVTKHSESATSTFPEPRLDNITKASEQIMETPVPKKELRVSRRPSSRLSLNTEALATWFSPKNPISTSRRRTTSDFHTTDGHDDASKVPSSTAPAGSTTSGAQKRERQKAQVRKKYRSISPPQLKRYAQSQGLATRLSYFTPLTNLDLHLGSSKGTVDILVIASSDSAEVKRARSGPRDWFTFFHVTDPEHHEQENKMRKNDSFVSANDGIAGDPIMEKPNGNDHSRGKGKGKGKAMINGDDLHTNAHDQSASTSPSNPREDILIEVFRPWKASLPSVSSGDVVLLRSFHVKSRDRRSYLLSGEESAWCVFRFGEDGEQGGKTPAWAKKSGPREEIRGPPLDIGDEERERAKELRGWWEMVEKVGS</sequence>
<feature type="region of interest" description="Disordered" evidence="1">
    <location>
        <begin position="225"/>
        <end position="441"/>
    </location>
</feature>
<protein>
    <recommendedName>
        <fullName evidence="4">Telomeric single stranded DNA binding POT1/Cdc13 domain-containing protein</fullName>
    </recommendedName>
</protein>